<dbReference type="PANTHER" id="PTHR36153">
    <property type="entry name" value="INNER MEMBRANE PROTEIN-RELATED"/>
    <property type="match status" value="1"/>
</dbReference>
<keyword evidence="2" id="KW-0812">Transmembrane</keyword>
<keyword evidence="2" id="KW-1133">Transmembrane helix</keyword>
<evidence type="ECO:0000256" key="1">
    <source>
        <dbReference type="SAM" id="MobiDB-lite"/>
    </source>
</evidence>
<feature type="region of interest" description="Disordered" evidence="1">
    <location>
        <begin position="1231"/>
        <end position="1258"/>
    </location>
</feature>
<evidence type="ECO:0000256" key="2">
    <source>
        <dbReference type="SAM" id="Phobius"/>
    </source>
</evidence>
<sequence>MNRIWTYLLDARVLGVLGLAALVAFLFLGASTLKIAAFYAVAAIILVLLIWFTVWVVKKVRARRAAKNLEAALEEDASKAQKSAGKQNKAEANVLRGRLLEAVKTIKTSKLGETTGAAALYELPWYMIIGNPAAGKSTAIVKSGLKFPFADNNGSSQIIQGIGGTRNCDWFFTSEGILLDTAGRYSVHEEDRGEWLDFLSLLKRHRSKAPINGILIAASLAELSQAKPEAAIQLAKNLRQRVQELTEKLEVFAPVYLIFTKADLIAGFAEFFEDSDRAERDKVWGATLRYDPEAKTDAVAQFDEHFDELHNGLKELAIARMSLHRGQALPPGVLTFPLEFAALKPALRSFVTTLFEENPYQFRPVFRGFYFTSAVQEGTASNRASDRVAQRFALTPRAEHTTAMVVAENGLFLKELFSRVIFGDRNLVKQFASRQKVRARAITFGAAVVVLALALGGWSWSYLGNRQLVSNVRADLDKAMKLQQDRVDLASRLEAMELLQDRIEQLQAYRHSRPMAISLGLYQGEEIERKLRAEYFNGVRQIMLVPVGQSIEDFLGELNANASKLQPMTKPPESGAASATNRPAQGSRFSEASAESVEDGYNALKTYLMLADRQRSEPGHLTDQITRFWRGWLEANRGAMPRDQMIRSAERMISFTVANLQDPAFPAVPNNLALVDQTRENLSKVVRGMPARERVYAEVKARAATRYAPMTVARIVGDAGRDSVAGSYAVSGAFTKEAWTEFIDPAFKKAATTELQSVDWVLKTSARDDLSLEGSPEQIRKALTDLYKTEYVREWQRFMQGVSIADFNNFEGAVAHMNRLGDATNSPIKKLMTTLFDQTSWDNPSLLNQRLEQAQGGFVEWFKQTIMRQAPSSVEVKVDMTTGKAEIPMGPVGREFAALSRIMMARENTPALLNNYLQTLGAVRSKFNQVKVQGDPGPASRKMMAGTLDGTNSELSEALKFVDEQMLLGMTDTARSALRPMLVRPLIQSFSVIIVPTETEVNRLWAAQVNEPFQRTLAGKYPFDASSKIEATPQEIAKVFGPAGAIAKFSDEALSALVVRRGDTMTPRTWADMGVRVRPEFAAGFASWVAPLEGAAGATGTAAAGGTTGAAGGGAAAVADASQTAFQILPQGSPGLMEYTIEIDGQVLRYRNTQPSWTNFVWPNATGSPGVRIVGITNSGRSVEIFNEPGRFGLTRMFEVAQRKKLAGGINELSWTQNGQTVTLQLRVISQPGSPTAPAGTTASGGSQGNSAPAPVTGTSFRGLKLPALVVGADAPAQVADATAAPSSIVKSTAAVAASGASR</sequence>
<dbReference type="Pfam" id="PF14331">
    <property type="entry name" value="IcmF-related_N"/>
    <property type="match status" value="1"/>
</dbReference>
<evidence type="ECO:0000313" key="8">
    <source>
        <dbReference type="Proteomes" id="UP000267464"/>
    </source>
</evidence>
<dbReference type="RefSeq" id="WP_124541485.1">
    <property type="nucleotide sequence ID" value="NZ_QUSW01000004.1"/>
</dbReference>
<feature type="compositionally biased region" description="Polar residues" evidence="1">
    <location>
        <begin position="1231"/>
        <end position="1251"/>
    </location>
</feature>
<reference evidence="7 8" key="1">
    <citation type="submission" date="2018-08" db="EMBL/GenBank/DDBJ databases">
        <authorList>
            <person name="Khan S.A."/>
            <person name="Jeon C.O."/>
            <person name="Chun B.H."/>
            <person name="Jeong S.E."/>
        </authorList>
    </citation>
    <scope>NUCLEOTIDE SEQUENCE [LARGE SCALE GENOMIC DNA]</scope>
    <source>
        <strain evidence="7 8">S-16</strain>
    </source>
</reference>
<gene>
    <name evidence="7" type="primary">tssM</name>
    <name evidence="7" type="ORF">DZC73_16680</name>
</gene>
<dbReference type="Pfam" id="PF21070">
    <property type="entry name" value="IcmF_helical"/>
    <property type="match status" value="1"/>
</dbReference>
<feature type="region of interest" description="Disordered" evidence="1">
    <location>
        <begin position="564"/>
        <end position="595"/>
    </location>
</feature>
<feature type="compositionally biased region" description="Polar residues" evidence="1">
    <location>
        <begin position="577"/>
        <end position="590"/>
    </location>
</feature>
<dbReference type="SUPFAM" id="SSF52540">
    <property type="entry name" value="P-loop containing nucleoside triphosphate hydrolases"/>
    <property type="match status" value="1"/>
</dbReference>
<comment type="caution">
    <text evidence="7">The sequence shown here is derived from an EMBL/GenBank/DDBJ whole genome shotgun (WGS) entry which is preliminary data.</text>
</comment>
<proteinExistence type="predicted"/>
<dbReference type="Pfam" id="PF06744">
    <property type="entry name" value="IcmF_C"/>
    <property type="match status" value="1"/>
</dbReference>
<dbReference type="PANTHER" id="PTHR36153:SF1">
    <property type="entry name" value="TYPE VI SECRETION SYSTEM COMPONENT TSSM1"/>
    <property type="match status" value="1"/>
</dbReference>
<name>A0A3N7JRY7_9BURK</name>
<dbReference type="InterPro" id="IPR053156">
    <property type="entry name" value="T6SS_TssM-like"/>
</dbReference>
<evidence type="ECO:0000259" key="5">
    <source>
        <dbReference type="Pfam" id="PF14331"/>
    </source>
</evidence>
<dbReference type="Proteomes" id="UP000267464">
    <property type="component" value="Unassembled WGS sequence"/>
</dbReference>
<evidence type="ECO:0000259" key="3">
    <source>
        <dbReference type="Pfam" id="PF06744"/>
    </source>
</evidence>
<dbReference type="InterPro" id="IPR027417">
    <property type="entry name" value="P-loop_NTPase"/>
</dbReference>
<dbReference type="InterPro" id="IPR025743">
    <property type="entry name" value="TssM1_N"/>
</dbReference>
<feature type="domain" description="Type VI secretion system component TssM1 helical" evidence="6">
    <location>
        <begin position="996"/>
        <end position="1083"/>
    </location>
</feature>
<dbReference type="EMBL" id="QUSW01000004">
    <property type="protein sequence ID" value="RQP23759.1"/>
    <property type="molecule type" value="Genomic_DNA"/>
</dbReference>
<feature type="transmembrane region" description="Helical" evidence="2">
    <location>
        <begin position="12"/>
        <end position="30"/>
    </location>
</feature>
<keyword evidence="8" id="KW-1185">Reference proteome</keyword>
<feature type="transmembrane region" description="Helical" evidence="2">
    <location>
        <begin position="36"/>
        <end position="57"/>
    </location>
</feature>
<dbReference type="Pfam" id="PF06761">
    <property type="entry name" value="IcmF-related"/>
    <property type="match status" value="1"/>
</dbReference>
<dbReference type="InterPro" id="IPR010623">
    <property type="entry name" value="IcmF_C"/>
</dbReference>
<dbReference type="InterPro" id="IPR048677">
    <property type="entry name" value="TssM1_hel"/>
</dbReference>
<feature type="transmembrane region" description="Helical" evidence="2">
    <location>
        <begin position="441"/>
        <end position="463"/>
    </location>
</feature>
<dbReference type="NCBIfam" id="TIGR03348">
    <property type="entry name" value="VI_IcmF"/>
    <property type="match status" value="1"/>
</dbReference>
<feature type="domain" description="Type VI secretion system IcmF C-terminal" evidence="3">
    <location>
        <begin position="1126"/>
        <end position="1228"/>
    </location>
</feature>
<feature type="domain" description="Type VI secretion system component TssM1 N-terminal" evidence="5">
    <location>
        <begin position="189"/>
        <end position="446"/>
    </location>
</feature>
<reference evidence="7 8" key="2">
    <citation type="submission" date="2018-12" db="EMBL/GenBank/DDBJ databases">
        <title>Rhizobacter gummiphilus sp. nov., a rubber-degrading bacterium isolated from the soil of a botanical garden in Japan.</title>
        <authorList>
            <person name="Shunsuke S.S."/>
        </authorList>
    </citation>
    <scope>NUCLEOTIDE SEQUENCE [LARGE SCALE GENOMIC DNA]</scope>
    <source>
        <strain evidence="7 8">S-16</strain>
    </source>
</reference>
<dbReference type="InterPro" id="IPR017731">
    <property type="entry name" value="TssM1-like"/>
</dbReference>
<organism evidence="7 8">
    <name type="scientific">Piscinibacter terrae</name>
    <dbReference type="NCBI Taxonomy" id="2496871"/>
    <lineage>
        <taxon>Bacteria</taxon>
        <taxon>Pseudomonadati</taxon>
        <taxon>Pseudomonadota</taxon>
        <taxon>Betaproteobacteria</taxon>
        <taxon>Burkholderiales</taxon>
        <taxon>Sphaerotilaceae</taxon>
        <taxon>Piscinibacter</taxon>
    </lineage>
</organism>
<evidence type="ECO:0000259" key="6">
    <source>
        <dbReference type="Pfam" id="PF21070"/>
    </source>
</evidence>
<evidence type="ECO:0000313" key="7">
    <source>
        <dbReference type="EMBL" id="RQP23759.1"/>
    </source>
</evidence>
<accession>A0A3N7JRY7</accession>
<protein>
    <submittedName>
        <fullName evidence="7">Type VI secretion system membrane subunit TssM</fullName>
    </submittedName>
</protein>
<feature type="domain" description="IcmF-related" evidence="4">
    <location>
        <begin position="493"/>
        <end position="840"/>
    </location>
</feature>
<dbReference type="InterPro" id="IPR009612">
    <property type="entry name" value="IcmF-rel"/>
</dbReference>
<dbReference type="OrthoDB" id="9758229at2"/>
<keyword evidence="2" id="KW-0472">Membrane</keyword>
<evidence type="ECO:0000259" key="4">
    <source>
        <dbReference type="Pfam" id="PF06761"/>
    </source>
</evidence>